<comment type="caution">
    <text evidence="1">The sequence shown here is derived from an EMBL/GenBank/DDBJ whole genome shotgun (WGS) entry which is preliminary data.</text>
</comment>
<dbReference type="RefSeq" id="WP_109358910.1">
    <property type="nucleotide sequence ID" value="NZ_QFRJ01000003.1"/>
</dbReference>
<reference evidence="1 2" key="1">
    <citation type="submission" date="2018-05" db="EMBL/GenBank/DDBJ databases">
        <title>Brumimicrobium oceani sp. nov., isolated from coastal sediment.</title>
        <authorList>
            <person name="Kou Y."/>
        </authorList>
    </citation>
    <scope>NUCLEOTIDE SEQUENCE [LARGE SCALE GENOMIC DNA]</scope>
    <source>
        <strain evidence="1 2">C305</strain>
    </source>
</reference>
<keyword evidence="2" id="KW-1185">Reference proteome</keyword>
<gene>
    <name evidence="1" type="ORF">DIT68_05980</name>
</gene>
<dbReference type="OrthoDB" id="976903at2"/>
<accession>A0A2U2XEH2</accession>
<name>A0A2U2XEH2_9FLAO</name>
<dbReference type="AlphaFoldDB" id="A0A2U2XEH2"/>
<proteinExistence type="predicted"/>
<protein>
    <submittedName>
        <fullName evidence="1">Uncharacterized protein</fullName>
    </submittedName>
</protein>
<dbReference type="Proteomes" id="UP000245370">
    <property type="component" value="Unassembled WGS sequence"/>
</dbReference>
<organism evidence="1 2">
    <name type="scientific">Brumimicrobium oceani</name>
    <dbReference type="NCBI Taxonomy" id="2100725"/>
    <lineage>
        <taxon>Bacteria</taxon>
        <taxon>Pseudomonadati</taxon>
        <taxon>Bacteroidota</taxon>
        <taxon>Flavobacteriia</taxon>
        <taxon>Flavobacteriales</taxon>
        <taxon>Crocinitomicaceae</taxon>
        <taxon>Brumimicrobium</taxon>
    </lineage>
</organism>
<evidence type="ECO:0000313" key="2">
    <source>
        <dbReference type="Proteomes" id="UP000245370"/>
    </source>
</evidence>
<sequence>MMQKLIHFLSILFVFCTTGFSQIVSIDYILNQEVEDLEESEYFKKGEVKFFQTALETGFNQFKIEDSSTIKKLEDKTIYKVELYYSSYKESDGFSQNILNKKRLSYLMQVLPFVFENNAIEWKLVNQVENEDKNKAQDLFHGFVFYSREPIIALKDGTLITLTTEDEINIIKSALGETIPRDSSSALSKLCMTICDSIGADTLITYTEHKVYSGKYWPNNARRKAKGKLLKRKSIWNRAPEYRMIRDSVLTISIRSDCYGDALAKILEDSKSHFYSSFSNHKFLDTVVKKTMMNNTWKNALVVEDVTGSMYPYLTQTLQWRRLKFATSNLDNFAFFNDGDNRPDGKKGMSYGVYNVHSDSITAIEKMAFATMRKGNGGRSPENDVEAMIRGVEQSKRQVEHIILIADNLAAVRDMSILDEFMGKNIPVSVIVCGATKGRVNYQYIDIARISGGQLFTIEEDIRFTTPLAEGEEITLGVQTFIIRNGKLVLIK</sequence>
<reference evidence="1 2" key="2">
    <citation type="submission" date="2018-05" db="EMBL/GenBank/DDBJ databases">
        <authorList>
            <person name="Lanie J.A."/>
            <person name="Ng W.-L."/>
            <person name="Kazmierczak K.M."/>
            <person name="Andrzejewski T.M."/>
            <person name="Davidsen T.M."/>
            <person name="Wayne K.J."/>
            <person name="Tettelin H."/>
            <person name="Glass J.I."/>
            <person name="Rusch D."/>
            <person name="Podicherti R."/>
            <person name="Tsui H.-C.T."/>
            <person name="Winkler M.E."/>
        </authorList>
    </citation>
    <scope>NUCLEOTIDE SEQUENCE [LARGE SCALE GENOMIC DNA]</scope>
    <source>
        <strain evidence="1 2">C305</strain>
    </source>
</reference>
<dbReference type="EMBL" id="QFRJ01000003">
    <property type="protein sequence ID" value="PWH86101.1"/>
    <property type="molecule type" value="Genomic_DNA"/>
</dbReference>
<evidence type="ECO:0000313" key="1">
    <source>
        <dbReference type="EMBL" id="PWH86101.1"/>
    </source>
</evidence>